<feature type="compositionally biased region" description="Polar residues" evidence="1">
    <location>
        <begin position="22"/>
        <end position="38"/>
    </location>
</feature>
<dbReference type="AlphaFoldDB" id="A0A0E9XW90"/>
<evidence type="ECO:0000256" key="1">
    <source>
        <dbReference type="SAM" id="MobiDB-lite"/>
    </source>
</evidence>
<reference evidence="2" key="2">
    <citation type="journal article" date="2015" name="Fish Shellfish Immunol.">
        <title>Early steps in the European eel (Anguilla anguilla)-Vibrio vulnificus interaction in the gills: Role of the RtxA13 toxin.</title>
        <authorList>
            <person name="Callol A."/>
            <person name="Pajuelo D."/>
            <person name="Ebbesson L."/>
            <person name="Teles M."/>
            <person name="MacKenzie S."/>
            <person name="Amaro C."/>
        </authorList>
    </citation>
    <scope>NUCLEOTIDE SEQUENCE</scope>
</reference>
<name>A0A0E9XW90_ANGAN</name>
<evidence type="ECO:0000313" key="2">
    <source>
        <dbReference type="EMBL" id="JAI05959.1"/>
    </source>
</evidence>
<accession>A0A0E9XW90</accession>
<organism evidence="2">
    <name type="scientific">Anguilla anguilla</name>
    <name type="common">European freshwater eel</name>
    <name type="synonym">Muraena anguilla</name>
    <dbReference type="NCBI Taxonomy" id="7936"/>
    <lineage>
        <taxon>Eukaryota</taxon>
        <taxon>Metazoa</taxon>
        <taxon>Chordata</taxon>
        <taxon>Craniata</taxon>
        <taxon>Vertebrata</taxon>
        <taxon>Euteleostomi</taxon>
        <taxon>Actinopterygii</taxon>
        <taxon>Neopterygii</taxon>
        <taxon>Teleostei</taxon>
        <taxon>Anguilliformes</taxon>
        <taxon>Anguillidae</taxon>
        <taxon>Anguilla</taxon>
    </lineage>
</organism>
<dbReference type="EMBL" id="GBXM01002619">
    <property type="protein sequence ID" value="JAI05959.1"/>
    <property type="molecule type" value="Transcribed_RNA"/>
</dbReference>
<reference evidence="2" key="1">
    <citation type="submission" date="2014-11" db="EMBL/GenBank/DDBJ databases">
        <authorList>
            <person name="Amaro Gonzalez C."/>
        </authorList>
    </citation>
    <scope>NUCLEOTIDE SEQUENCE</scope>
</reference>
<feature type="region of interest" description="Disordered" evidence="1">
    <location>
        <begin position="22"/>
        <end position="50"/>
    </location>
</feature>
<proteinExistence type="predicted"/>
<sequence length="50" mass="5474">MVYSTELLALCLCQISVDQCQSSGHSSTEQSLSLQQRRSPGAHGCSFYHV</sequence>
<protein>
    <submittedName>
        <fullName evidence="2">Uncharacterized protein</fullName>
    </submittedName>
</protein>